<dbReference type="SUPFAM" id="SSF56235">
    <property type="entry name" value="N-terminal nucleophile aminohydrolases (Ntn hydrolases)"/>
    <property type="match status" value="1"/>
</dbReference>
<dbReference type="GO" id="GO:0036374">
    <property type="term" value="F:glutathione hydrolase activity"/>
    <property type="evidence" value="ECO:0007669"/>
    <property type="project" value="InterPro"/>
</dbReference>
<feature type="binding site" evidence="3">
    <location>
        <begin position="147"/>
        <end position="148"/>
    </location>
    <ligand>
        <name>L-glutamate</name>
        <dbReference type="ChEBI" id="CHEBI:29985"/>
    </ligand>
</feature>
<keyword evidence="1" id="KW-1202">Platelet aggregation activating toxin</keyword>
<dbReference type="PANTHER" id="PTHR11686:SF9">
    <property type="entry name" value="RE13973P"/>
    <property type="match status" value="1"/>
</dbReference>
<evidence type="ECO:0008006" key="5">
    <source>
        <dbReference type="Google" id="ProtNLM"/>
    </source>
</evidence>
<organism evidence="4">
    <name type="scientific">Timema genevievae</name>
    <name type="common">Walking stick</name>
    <dbReference type="NCBI Taxonomy" id="629358"/>
    <lineage>
        <taxon>Eukaryota</taxon>
        <taxon>Metazoa</taxon>
        <taxon>Ecdysozoa</taxon>
        <taxon>Arthropoda</taxon>
        <taxon>Hexapoda</taxon>
        <taxon>Insecta</taxon>
        <taxon>Pterygota</taxon>
        <taxon>Neoptera</taxon>
        <taxon>Polyneoptera</taxon>
        <taxon>Phasmatodea</taxon>
        <taxon>Timematodea</taxon>
        <taxon>Timematoidea</taxon>
        <taxon>Timematidae</taxon>
        <taxon>Timema</taxon>
    </lineage>
</organism>
<dbReference type="EMBL" id="OE845014">
    <property type="protein sequence ID" value="CAD7606561.1"/>
    <property type="molecule type" value="Genomic_DNA"/>
</dbReference>
<dbReference type="InterPro" id="IPR043137">
    <property type="entry name" value="GGT_ssub_C"/>
</dbReference>
<dbReference type="Gene3D" id="3.60.20.40">
    <property type="match status" value="1"/>
</dbReference>
<proteinExistence type="predicted"/>
<dbReference type="Pfam" id="PF01019">
    <property type="entry name" value="G_glu_transpept"/>
    <property type="match status" value="1"/>
</dbReference>
<feature type="active site" description="Nucleophile" evidence="2">
    <location>
        <position position="77"/>
    </location>
</feature>
<keyword evidence="1" id="KW-0800">Toxin</keyword>
<protein>
    <recommendedName>
        <fullName evidence="5">Gamma-glutamyltranspeptidase 1</fullName>
    </recommendedName>
</protein>
<dbReference type="PRINTS" id="PR01210">
    <property type="entry name" value="GGTRANSPTASE"/>
</dbReference>
<dbReference type="GO" id="GO:0006751">
    <property type="term" value="P:glutathione catabolic process"/>
    <property type="evidence" value="ECO:0007669"/>
    <property type="project" value="InterPro"/>
</dbReference>
<dbReference type="InterPro" id="IPR000101">
    <property type="entry name" value="GGT_peptidase"/>
</dbReference>
<evidence type="ECO:0000256" key="1">
    <source>
        <dbReference type="ARBA" id="ARBA00084097"/>
    </source>
</evidence>
<accession>A0A7R9K6Q4</accession>
<dbReference type="GO" id="GO:0005886">
    <property type="term" value="C:plasma membrane"/>
    <property type="evidence" value="ECO:0007669"/>
    <property type="project" value="TreeGrafter"/>
</dbReference>
<sequence>MNLGLSVYCETDALDHVTTEANYKNNPASTSSLPTVESDLLSKEYARHIRSRIDDYGTIVNTANYGLRMVQTGDKGTTHVSILAPNGDAVTVTSSINLDFGCGKMSNSTGLILNDHMADFSLPNSDTSEEFTPFPNNYIEPGKRPLSSMVPAIFTDQSGDVRLVVGASGDDKTVTSVALVCSRYLWLGQGLKEAIDARRVHHQLVPNVLYYEQGLLRQQVDGLQHRGHRTRKEKGAWPGVNAVAREGHGAIVANSDFRMNGTIQGF</sequence>
<feature type="binding site" evidence="3">
    <location>
        <position position="119"/>
    </location>
    <ligand>
        <name>L-glutamate</name>
        <dbReference type="ChEBI" id="CHEBI:29985"/>
    </ligand>
</feature>
<gene>
    <name evidence="4" type="ORF">TGEB3V08_LOCUS9902</name>
</gene>
<name>A0A7R9K6Q4_TIMGE</name>
<evidence type="ECO:0000256" key="3">
    <source>
        <dbReference type="PIRSR" id="PIRSR600101-2"/>
    </source>
</evidence>
<dbReference type="InterPro" id="IPR029055">
    <property type="entry name" value="Ntn_hydrolases_N"/>
</dbReference>
<evidence type="ECO:0000313" key="4">
    <source>
        <dbReference type="EMBL" id="CAD7606561.1"/>
    </source>
</evidence>
<dbReference type="AlphaFoldDB" id="A0A7R9K6Q4"/>
<dbReference type="FunFam" id="3.60.20.40:FF:000001">
    <property type="entry name" value="Gamma-glutamyltranspeptidase 1"/>
    <property type="match status" value="1"/>
</dbReference>
<keyword evidence="1" id="KW-1199">Hemostasis impairing toxin</keyword>
<evidence type="ECO:0000256" key="2">
    <source>
        <dbReference type="PIRSR" id="PIRSR600101-1"/>
    </source>
</evidence>
<feature type="binding site" evidence="3">
    <location>
        <begin position="95"/>
        <end position="97"/>
    </location>
    <ligand>
        <name>L-glutamate</name>
        <dbReference type="ChEBI" id="CHEBI:29985"/>
    </ligand>
</feature>
<dbReference type="PANTHER" id="PTHR11686">
    <property type="entry name" value="GAMMA GLUTAMYL TRANSPEPTIDASE"/>
    <property type="match status" value="1"/>
</dbReference>
<reference evidence="4" key="1">
    <citation type="submission" date="2020-11" db="EMBL/GenBank/DDBJ databases">
        <authorList>
            <person name="Tran Van P."/>
        </authorList>
    </citation>
    <scope>NUCLEOTIDE SEQUENCE</scope>
</reference>